<dbReference type="AlphaFoldDB" id="A0A0G4PV62"/>
<proteinExistence type="predicted"/>
<keyword evidence="2" id="KW-1185">Reference proteome</keyword>
<organism evidence="1 2">
    <name type="scientific">Penicillium camemberti (strain FM 013)</name>
    <dbReference type="NCBI Taxonomy" id="1429867"/>
    <lineage>
        <taxon>Eukaryota</taxon>
        <taxon>Fungi</taxon>
        <taxon>Dikarya</taxon>
        <taxon>Ascomycota</taxon>
        <taxon>Pezizomycotina</taxon>
        <taxon>Eurotiomycetes</taxon>
        <taxon>Eurotiomycetidae</taxon>
        <taxon>Eurotiales</taxon>
        <taxon>Aspergillaceae</taxon>
        <taxon>Penicillium</taxon>
    </lineage>
</organism>
<evidence type="ECO:0000313" key="1">
    <source>
        <dbReference type="EMBL" id="CRL30355.1"/>
    </source>
</evidence>
<protein>
    <submittedName>
        <fullName evidence="1">Str. FM013</fullName>
    </submittedName>
</protein>
<reference evidence="1 2" key="1">
    <citation type="journal article" date="2014" name="Nat. Commun.">
        <title>Multiple recent horizontal transfers of a large genomic region in cheese making fungi.</title>
        <authorList>
            <person name="Cheeseman K."/>
            <person name="Ropars J."/>
            <person name="Renault P."/>
            <person name="Dupont J."/>
            <person name="Gouzy J."/>
            <person name="Branca A."/>
            <person name="Abraham A.L."/>
            <person name="Ceppi M."/>
            <person name="Conseiller E."/>
            <person name="Debuchy R."/>
            <person name="Malagnac F."/>
            <person name="Goarin A."/>
            <person name="Silar P."/>
            <person name="Lacoste S."/>
            <person name="Sallet E."/>
            <person name="Bensimon A."/>
            <person name="Giraud T."/>
            <person name="Brygoo Y."/>
        </authorList>
    </citation>
    <scope>NUCLEOTIDE SEQUENCE [LARGE SCALE GENOMIC DNA]</scope>
    <source>
        <strain evidence="2">FM 013</strain>
    </source>
</reference>
<evidence type="ECO:0000313" key="2">
    <source>
        <dbReference type="Proteomes" id="UP000053732"/>
    </source>
</evidence>
<dbReference type="Proteomes" id="UP000053732">
    <property type="component" value="Unassembled WGS sequence"/>
</dbReference>
<gene>
    <name evidence="1" type="ORF">PCAMFM013_S050g000002</name>
</gene>
<accession>A0A0G4PV62</accession>
<name>A0A0G4PV62_PENC3</name>
<dbReference type="EMBL" id="HG793183">
    <property type="protein sequence ID" value="CRL30355.1"/>
    <property type="molecule type" value="Genomic_DNA"/>
</dbReference>
<sequence>MLRMPNLMLQLVQLTSRTLHCLDQLLCQLASYRVDSATRPPYPDISIATIYHAINSNVAEFEWACL</sequence>